<proteinExistence type="predicted"/>
<comment type="caution">
    <text evidence="2">The sequence shown here is derived from an EMBL/GenBank/DDBJ whole genome shotgun (WGS) entry which is preliminary data.</text>
</comment>
<feature type="domain" description="DUF218" evidence="1">
    <location>
        <begin position="256"/>
        <end position="369"/>
    </location>
</feature>
<reference evidence="2 3" key="1">
    <citation type="submission" date="2020-08" db="EMBL/GenBank/DDBJ databases">
        <title>Genomic Encyclopedia of Type Strains, Phase IV (KMG-V): Genome sequencing to study the core and pangenomes of soil and plant-associated prokaryotes.</title>
        <authorList>
            <person name="Whitman W."/>
        </authorList>
    </citation>
    <scope>NUCLEOTIDE SEQUENCE [LARGE SCALE GENOMIC DNA]</scope>
    <source>
        <strain evidence="2 3">MP601</strain>
    </source>
</reference>
<evidence type="ECO:0000313" key="3">
    <source>
        <dbReference type="Proteomes" id="UP000548326"/>
    </source>
</evidence>
<dbReference type="CDD" id="cd06259">
    <property type="entry name" value="YdcF-like"/>
    <property type="match status" value="1"/>
</dbReference>
<dbReference type="EMBL" id="JACHCA010000004">
    <property type="protein sequence ID" value="MBB6127716.1"/>
    <property type="molecule type" value="Genomic_DNA"/>
</dbReference>
<name>A0A841JDQ8_9SPHI</name>
<evidence type="ECO:0000259" key="1">
    <source>
        <dbReference type="Pfam" id="PF02698"/>
    </source>
</evidence>
<sequence>MKRELYSILLLLILSFTAFYTYGQTADQNYKLVGSNFIQTKNYYLLTLFQNNAAVKQLLSNDPELVKLTQTRLDNIKSSLTTCKDPLCFTQTLKFSDDEIKTVSDRLTNLYKTGNVLDNLVKQHVIPSGTYQQFNSLSPVQILVNAWEQDAKAVNYAIEVYAEGRKPNYPAIDSISFNVKNRSYLNLVYDASATIWDESKNEKLFFVPSMNYALHCLEINERDDAANDEPMISGINKNAYNRVKTINWAKYKYTLILIPGAGPDVEGVALSAEGMLRCRVAALRYFEGLAPFIMTSGGKVHPYKTKYCEADEMKKYMIKKLHVPENVILVDPHARHTTTNMRNCARIIFRYGMPFSKPCITSTDKSQSYFISNMAARCEKELGYVPYKLGKRLSDTEQEFYPTIESLRIDNDEPLDP</sequence>
<dbReference type="InterPro" id="IPR014729">
    <property type="entry name" value="Rossmann-like_a/b/a_fold"/>
</dbReference>
<dbReference type="AlphaFoldDB" id="A0A841JDQ8"/>
<dbReference type="Gene3D" id="3.40.50.620">
    <property type="entry name" value="HUPs"/>
    <property type="match status" value="1"/>
</dbReference>
<dbReference type="RefSeq" id="WP_183586994.1">
    <property type="nucleotide sequence ID" value="NZ_JACHCA010000004.1"/>
</dbReference>
<dbReference type="Proteomes" id="UP000548326">
    <property type="component" value="Unassembled WGS sequence"/>
</dbReference>
<organism evidence="2 3">
    <name type="scientific">Mucilaginibacter lappiensis</name>
    <dbReference type="NCBI Taxonomy" id="354630"/>
    <lineage>
        <taxon>Bacteria</taxon>
        <taxon>Pseudomonadati</taxon>
        <taxon>Bacteroidota</taxon>
        <taxon>Sphingobacteriia</taxon>
        <taxon>Sphingobacteriales</taxon>
        <taxon>Sphingobacteriaceae</taxon>
        <taxon>Mucilaginibacter</taxon>
    </lineage>
</organism>
<protein>
    <recommendedName>
        <fullName evidence="1">DUF218 domain-containing protein</fullName>
    </recommendedName>
</protein>
<dbReference type="InterPro" id="IPR003848">
    <property type="entry name" value="DUF218"/>
</dbReference>
<dbReference type="Pfam" id="PF02698">
    <property type="entry name" value="DUF218"/>
    <property type="match status" value="1"/>
</dbReference>
<accession>A0A841JDQ8</accession>
<evidence type="ECO:0000313" key="2">
    <source>
        <dbReference type="EMBL" id="MBB6127716.1"/>
    </source>
</evidence>
<gene>
    <name evidence="2" type="ORF">HDF22_001824</name>
</gene>